<dbReference type="Proteomes" id="UP001165080">
    <property type="component" value="Unassembled WGS sequence"/>
</dbReference>
<dbReference type="PANTHER" id="PTHR22893">
    <property type="entry name" value="NADH OXIDOREDUCTASE-RELATED"/>
    <property type="match status" value="1"/>
</dbReference>
<dbReference type="InterPro" id="IPR001155">
    <property type="entry name" value="OxRdtase_FMN_N"/>
</dbReference>
<keyword evidence="3" id="KW-0285">Flavoprotein</keyword>
<protein>
    <recommendedName>
        <fullName evidence="4">NADH:flavin oxidoreductase/NADH oxidase N-terminal domain-containing protein</fullName>
    </recommendedName>
</protein>
<keyword evidence="6" id="KW-1185">Reference proteome</keyword>
<evidence type="ECO:0000256" key="3">
    <source>
        <dbReference type="ARBA" id="ARBA00022643"/>
    </source>
</evidence>
<feature type="domain" description="NADH:flavin oxidoreductase/NADH oxidase N-terminal" evidence="4">
    <location>
        <begin position="45"/>
        <end position="385"/>
    </location>
</feature>
<dbReference type="SUPFAM" id="SSF51395">
    <property type="entry name" value="FMN-linked oxidoreductases"/>
    <property type="match status" value="1"/>
</dbReference>
<evidence type="ECO:0000259" key="4">
    <source>
        <dbReference type="Pfam" id="PF00724"/>
    </source>
</evidence>
<evidence type="ECO:0000313" key="5">
    <source>
        <dbReference type="EMBL" id="GLC61293.1"/>
    </source>
</evidence>
<evidence type="ECO:0000313" key="6">
    <source>
        <dbReference type="Proteomes" id="UP001165080"/>
    </source>
</evidence>
<comment type="similarity">
    <text evidence="2">Belongs to the NADH:flavin oxidoreductase/NADH oxidase family.</text>
</comment>
<dbReference type="InterPro" id="IPR013785">
    <property type="entry name" value="Aldolase_TIM"/>
</dbReference>
<dbReference type="GO" id="GO:0010181">
    <property type="term" value="F:FMN binding"/>
    <property type="evidence" value="ECO:0007669"/>
    <property type="project" value="InterPro"/>
</dbReference>
<keyword evidence="3" id="KW-0288">FMN</keyword>
<dbReference type="EMBL" id="BRXU01000044">
    <property type="protein sequence ID" value="GLC61293.1"/>
    <property type="molecule type" value="Genomic_DNA"/>
</dbReference>
<evidence type="ECO:0000256" key="1">
    <source>
        <dbReference type="ARBA" id="ARBA00001917"/>
    </source>
</evidence>
<accession>A0A9W6C024</accession>
<dbReference type="InterPro" id="IPR045247">
    <property type="entry name" value="Oye-like"/>
</dbReference>
<dbReference type="Gene3D" id="3.20.20.70">
    <property type="entry name" value="Aldolase class I"/>
    <property type="match status" value="1"/>
</dbReference>
<dbReference type="PANTHER" id="PTHR22893:SF123">
    <property type="entry name" value="NADH:FLAVIN OXIDOREDUCTASE_NADH OXIDASE N-TERMINAL DOMAIN-CONTAINING PROTEIN"/>
    <property type="match status" value="1"/>
</dbReference>
<organism evidence="5 6">
    <name type="scientific">Pleodorina starrii</name>
    <dbReference type="NCBI Taxonomy" id="330485"/>
    <lineage>
        <taxon>Eukaryota</taxon>
        <taxon>Viridiplantae</taxon>
        <taxon>Chlorophyta</taxon>
        <taxon>core chlorophytes</taxon>
        <taxon>Chlorophyceae</taxon>
        <taxon>CS clade</taxon>
        <taxon>Chlamydomonadales</taxon>
        <taxon>Volvocaceae</taxon>
        <taxon>Pleodorina</taxon>
    </lineage>
</organism>
<sequence>MHYTAFAARLQLAEKAIGACRRALQLRTMASAGVVAGERASGSPLITPVKVGDLQLSHRIAMSPMTRLRMTPGTELPNDLVATHYEQRASEGGLIITECAYVVPEGRGYVRAPGMVTDEQATAWRPVVERVHARGGAMYMQLFHAGRVSHSSLVGNKPTVSASPVGMAGQLYVEGGVKADYQVPRELSTEEVEGLPASFAQAAVRAVQLGGFDGVEIHGGNGYLLQSFLAKKTNLRTDKYGGSMANRARLILEVVDAVAAAIGPQRTGVKLQPGVTFSDLIEPQEDVRETLDYLAPELSKRNLAYVALSTLNGEPYYKFAGLPAPNVSFDMFRHFRAAFKGTLCINGGLGIEQGEQYVSEGVADLVTYGVHFIANANLPELVAAGVGTGGLNMGSYNASVWYSKNPEQDAVGYTDWPLVQPASKKEAAA</sequence>
<dbReference type="GO" id="GO:0016491">
    <property type="term" value="F:oxidoreductase activity"/>
    <property type="evidence" value="ECO:0007669"/>
    <property type="project" value="InterPro"/>
</dbReference>
<dbReference type="AlphaFoldDB" id="A0A9W6C024"/>
<reference evidence="5 6" key="1">
    <citation type="journal article" date="2023" name="Commun. Biol.">
        <title>Reorganization of the ancestral sex-determining regions during the evolution of trioecy in Pleodorina starrii.</title>
        <authorList>
            <person name="Takahashi K."/>
            <person name="Suzuki S."/>
            <person name="Kawai-Toyooka H."/>
            <person name="Yamamoto K."/>
            <person name="Hamaji T."/>
            <person name="Ootsuki R."/>
            <person name="Yamaguchi H."/>
            <person name="Kawachi M."/>
            <person name="Higashiyama T."/>
            <person name="Nozaki H."/>
        </authorList>
    </citation>
    <scope>NUCLEOTIDE SEQUENCE [LARGE SCALE GENOMIC DNA]</scope>
    <source>
        <strain evidence="5 6">NIES-4479</strain>
    </source>
</reference>
<comment type="cofactor">
    <cofactor evidence="1">
        <name>FMN</name>
        <dbReference type="ChEBI" id="CHEBI:58210"/>
    </cofactor>
</comment>
<dbReference type="Pfam" id="PF00724">
    <property type="entry name" value="Oxidored_FMN"/>
    <property type="match status" value="1"/>
</dbReference>
<dbReference type="CDD" id="cd02933">
    <property type="entry name" value="OYE_like_FMN"/>
    <property type="match status" value="1"/>
</dbReference>
<evidence type="ECO:0000256" key="2">
    <source>
        <dbReference type="ARBA" id="ARBA00005979"/>
    </source>
</evidence>
<proteinExistence type="inferred from homology"/>
<name>A0A9W6C024_9CHLO</name>
<gene>
    <name evidence="5" type="primary">PLEST009440</name>
    <name evidence="5" type="ORF">PLESTB_001740400</name>
</gene>
<comment type="caution">
    <text evidence="5">The sequence shown here is derived from an EMBL/GenBank/DDBJ whole genome shotgun (WGS) entry which is preliminary data.</text>
</comment>